<evidence type="ECO:0000259" key="1">
    <source>
        <dbReference type="Pfam" id="PF25205"/>
    </source>
</evidence>
<dbReference type="RefSeq" id="WP_049805664.1">
    <property type="nucleotide sequence ID" value="NZ_AEMG01000015.1"/>
</dbReference>
<gene>
    <name evidence="2" type="ORF">SAMN05444342_3070</name>
</gene>
<dbReference type="Pfam" id="PF25205">
    <property type="entry name" value="DUF7835"/>
    <property type="match status" value="1"/>
</dbReference>
<dbReference type="EMBL" id="FRAN01000004">
    <property type="protein sequence ID" value="SHL11463.1"/>
    <property type="molecule type" value="Genomic_DNA"/>
</dbReference>
<keyword evidence="3" id="KW-1185">Reference proteome</keyword>
<evidence type="ECO:0000313" key="3">
    <source>
        <dbReference type="Proteomes" id="UP000184203"/>
    </source>
</evidence>
<reference evidence="3" key="1">
    <citation type="submission" date="2016-11" db="EMBL/GenBank/DDBJ databases">
        <authorList>
            <person name="Varghese N."/>
            <person name="Submissions S."/>
        </authorList>
    </citation>
    <scope>NUCLEOTIDE SEQUENCE [LARGE SCALE GENOMIC DNA]</scope>
    <source>
        <strain evidence="3">DX253</strain>
    </source>
</reference>
<feature type="domain" description="DUF7835" evidence="1">
    <location>
        <begin position="1"/>
        <end position="66"/>
    </location>
</feature>
<dbReference type="Proteomes" id="UP000184203">
    <property type="component" value="Unassembled WGS sequence"/>
</dbReference>
<accession>A0A1M6Y026</accession>
<organism evidence="2 3">
    <name type="scientific">Haladaptatus paucihalophilus DX253</name>
    <dbReference type="NCBI Taxonomy" id="797209"/>
    <lineage>
        <taxon>Archaea</taxon>
        <taxon>Methanobacteriati</taxon>
        <taxon>Methanobacteriota</taxon>
        <taxon>Stenosarchaea group</taxon>
        <taxon>Halobacteria</taxon>
        <taxon>Halobacteriales</taxon>
        <taxon>Haladaptataceae</taxon>
        <taxon>Haladaptatus</taxon>
    </lineage>
</organism>
<sequence length="66" mass="7530">MTKTDQRRGDNLEPCENCAVQTPHEVSIEIRTESDKPNNAKFSREPYRVIRCLMCGTTTTARMNNA</sequence>
<name>A0A1M6Y026_HALPU</name>
<dbReference type="InterPro" id="IPR057157">
    <property type="entry name" value="DUF7835"/>
</dbReference>
<proteinExistence type="predicted"/>
<dbReference type="AlphaFoldDB" id="A0A1M6Y026"/>
<evidence type="ECO:0000313" key="2">
    <source>
        <dbReference type="EMBL" id="SHL11463.1"/>
    </source>
</evidence>
<protein>
    <recommendedName>
        <fullName evidence="1">DUF7835 domain-containing protein</fullName>
    </recommendedName>
</protein>